<dbReference type="EMBL" id="BBIO01000007">
    <property type="protein sequence ID" value="GAK45144.1"/>
    <property type="molecule type" value="Genomic_DNA"/>
</dbReference>
<gene>
    <name evidence="2" type="ORF">M2A_1643</name>
</gene>
<comment type="caution">
    <text evidence="2">The sequence shown here is derived from an EMBL/GenBank/DDBJ whole genome shotgun (WGS) entry which is preliminary data.</text>
</comment>
<keyword evidence="3" id="KW-1185">Reference proteome</keyword>
<evidence type="ECO:0000256" key="1">
    <source>
        <dbReference type="HAMAP-Rule" id="MF_00676"/>
    </source>
</evidence>
<comment type="similarity">
    <text evidence="1">Belongs to the UPF0260 family.</text>
</comment>
<name>A0A081BAS6_9HYPH</name>
<dbReference type="HAMAP" id="MF_00676">
    <property type="entry name" value="UPF0260"/>
    <property type="match status" value="1"/>
</dbReference>
<organism evidence="2 3">
    <name type="scientific">Tepidicaulis marinus</name>
    <dbReference type="NCBI Taxonomy" id="1333998"/>
    <lineage>
        <taxon>Bacteria</taxon>
        <taxon>Pseudomonadati</taxon>
        <taxon>Pseudomonadota</taxon>
        <taxon>Alphaproteobacteria</taxon>
        <taxon>Hyphomicrobiales</taxon>
        <taxon>Parvibaculaceae</taxon>
        <taxon>Tepidicaulis</taxon>
    </lineage>
</organism>
<accession>A0A081BAS6</accession>
<dbReference type="NCBIfam" id="NF003507">
    <property type="entry name" value="PRK05170.2-5"/>
    <property type="match status" value="1"/>
</dbReference>
<dbReference type="Proteomes" id="UP000028702">
    <property type="component" value="Unassembled WGS sequence"/>
</dbReference>
<dbReference type="Pfam" id="PF03692">
    <property type="entry name" value="CxxCxxCC"/>
    <property type="match status" value="1"/>
</dbReference>
<sequence>MPPKRAAETGPEMSKDAGAPFWQRKALDEMSRAEWESLCDGCAKCCLVKLEDEDTAEILYTDVVCHLLDCEACACTDYKNRSVRVPTCVTLTPDNLKDLDWMPDTCAYKLLRDGKDLPWWHPLVSGERESVHLAGISVRGKVVSEEEVTDDELDGRIVSWPHYDGLSGDGDE</sequence>
<dbReference type="InterPro" id="IPR005358">
    <property type="entry name" value="Puta_zinc/iron-chelating_dom"/>
</dbReference>
<evidence type="ECO:0000313" key="3">
    <source>
        <dbReference type="Proteomes" id="UP000028702"/>
    </source>
</evidence>
<dbReference type="InterPro" id="IPR008228">
    <property type="entry name" value="UCP006173"/>
</dbReference>
<dbReference type="STRING" id="1333998.M2A_1643"/>
<dbReference type="eggNOG" id="COG2983">
    <property type="taxonomic scope" value="Bacteria"/>
</dbReference>
<dbReference type="PANTHER" id="PTHR37421:SF1">
    <property type="entry name" value="UPF0260 PROTEIN YCGN"/>
    <property type="match status" value="1"/>
</dbReference>
<dbReference type="AlphaFoldDB" id="A0A081BAS6"/>
<reference evidence="2 3" key="1">
    <citation type="submission" date="2014-07" db="EMBL/GenBank/DDBJ databases">
        <title>Tepidicaulis marinum gen. nov., sp. nov., a novel marine bacterium denitrifying nitrate to nitrous oxide strictly under microaerobic conditions.</title>
        <authorList>
            <person name="Takeuchi M."/>
            <person name="Yamagishi T."/>
            <person name="Kamagata Y."/>
            <person name="Oshima K."/>
            <person name="Hattori M."/>
            <person name="Katayama T."/>
            <person name="Hanada S."/>
            <person name="Tamaki H."/>
            <person name="Marumo K."/>
            <person name="Maeda H."/>
            <person name="Nedachi M."/>
            <person name="Iwasaki W."/>
            <person name="Suwa Y."/>
            <person name="Sakata S."/>
        </authorList>
    </citation>
    <scope>NUCLEOTIDE SEQUENCE [LARGE SCALE GENOMIC DNA]</scope>
    <source>
        <strain evidence="2 3">MA2</strain>
    </source>
</reference>
<proteinExistence type="inferred from homology"/>
<dbReference type="PIRSF" id="PIRSF006173">
    <property type="entry name" value="UCP006173"/>
    <property type="match status" value="1"/>
</dbReference>
<evidence type="ECO:0000313" key="2">
    <source>
        <dbReference type="EMBL" id="GAK45144.1"/>
    </source>
</evidence>
<dbReference type="PANTHER" id="PTHR37421">
    <property type="entry name" value="UPF0260 PROTEIN YCGN"/>
    <property type="match status" value="1"/>
</dbReference>
<dbReference type="NCBIfam" id="NF003501">
    <property type="entry name" value="PRK05170.1-5"/>
    <property type="match status" value="1"/>
</dbReference>
<protein>
    <recommendedName>
        <fullName evidence="1">UPF0260 protein M2A_1643</fullName>
    </recommendedName>
</protein>